<dbReference type="RefSeq" id="WP_330165250.1">
    <property type="nucleotide sequence ID" value="NZ_CP046640.1"/>
</dbReference>
<evidence type="ECO:0000256" key="2">
    <source>
        <dbReference type="ARBA" id="ARBA00023125"/>
    </source>
</evidence>
<dbReference type="GO" id="GO:0003677">
    <property type="term" value="F:DNA binding"/>
    <property type="evidence" value="ECO:0007669"/>
    <property type="project" value="UniProtKB-KW"/>
</dbReference>
<dbReference type="PANTHER" id="PTHR30349">
    <property type="entry name" value="PHAGE INTEGRASE-RELATED"/>
    <property type="match status" value="1"/>
</dbReference>
<dbReference type="Gene3D" id="1.10.443.10">
    <property type="entry name" value="Intergrase catalytic core"/>
    <property type="match status" value="1"/>
</dbReference>
<dbReference type="InterPro" id="IPR050090">
    <property type="entry name" value="Tyrosine_recombinase_XerCD"/>
</dbReference>
<evidence type="ECO:0000256" key="3">
    <source>
        <dbReference type="ARBA" id="ARBA00023172"/>
    </source>
</evidence>
<sequence>MKKDVSVHSLRHSFVTHLLENGTDIRYIQEFLGHKSTKTTEIYTHVSKTQYKKIKSPLDQLLKNQ</sequence>
<dbReference type="SUPFAM" id="SSF56349">
    <property type="entry name" value="DNA breaking-rejoining enzymes"/>
    <property type="match status" value="1"/>
</dbReference>
<dbReference type="InterPro" id="IPR011010">
    <property type="entry name" value="DNA_brk_join_enz"/>
</dbReference>
<evidence type="ECO:0000259" key="4">
    <source>
        <dbReference type="PROSITE" id="PS51898"/>
    </source>
</evidence>
<dbReference type="PANTHER" id="PTHR30349:SF41">
    <property type="entry name" value="INTEGRASE_RECOMBINASE PROTEIN MJ0367-RELATED"/>
    <property type="match status" value="1"/>
</dbReference>
<reference evidence="5" key="1">
    <citation type="submission" date="2019-12" db="EMBL/GenBank/DDBJ databases">
        <authorList>
            <person name="zhang j."/>
            <person name="sun C.M."/>
        </authorList>
    </citation>
    <scope>NUCLEOTIDE SEQUENCE</scope>
    <source>
        <strain evidence="5">NS-1</strain>
    </source>
</reference>
<accession>A0A8A7KDS2</accession>
<evidence type="ECO:0000313" key="5">
    <source>
        <dbReference type="EMBL" id="QTL99946.1"/>
    </source>
</evidence>
<comment type="similarity">
    <text evidence="1">Belongs to the 'phage' integrase family.</text>
</comment>
<dbReference type="AlphaFoldDB" id="A0A8A7KDS2"/>
<dbReference type="InterPro" id="IPR002104">
    <property type="entry name" value="Integrase_catalytic"/>
</dbReference>
<keyword evidence="2" id="KW-0238">DNA-binding</keyword>
<keyword evidence="6" id="KW-1185">Reference proteome</keyword>
<dbReference type="Pfam" id="PF00589">
    <property type="entry name" value="Phage_integrase"/>
    <property type="match status" value="1"/>
</dbReference>
<dbReference type="PROSITE" id="PS51898">
    <property type="entry name" value="TYR_RECOMBINASE"/>
    <property type="match status" value="1"/>
</dbReference>
<evidence type="ECO:0000313" key="6">
    <source>
        <dbReference type="Proteomes" id="UP000665020"/>
    </source>
</evidence>
<dbReference type="EMBL" id="CP046640">
    <property type="protein sequence ID" value="QTL99946.1"/>
    <property type="molecule type" value="Genomic_DNA"/>
</dbReference>
<dbReference type="InterPro" id="IPR013762">
    <property type="entry name" value="Integrase-like_cat_sf"/>
</dbReference>
<proteinExistence type="inferred from homology"/>
<gene>
    <name evidence="5" type="ORF">GM661_07725</name>
</gene>
<organism evidence="5 6">
    <name type="scientific">Iocasia fonsfrigidae</name>
    <dbReference type="NCBI Taxonomy" id="2682810"/>
    <lineage>
        <taxon>Bacteria</taxon>
        <taxon>Bacillati</taxon>
        <taxon>Bacillota</taxon>
        <taxon>Clostridia</taxon>
        <taxon>Halanaerobiales</taxon>
        <taxon>Halanaerobiaceae</taxon>
        <taxon>Iocasia</taxon>
    </lineage>
</organism>
<dbReference type="GO" id="GO:0015074">
    <property type="term" value="P:DNA integration"/>
    <property type="evidence" value="ECO:0007669"/>
    <property type="project" value="InterPro"/>
</dbReference>
<feature type="domain" description="Tyr recombinase" evidence="4">
    <location>
        <begin position="1"/>
        <end position="56"/>
    </location>
</feature>
<dbReference type="KEGG" id="ifn:GM661_07725"/>
<protein>
    <submittedName>
        <fullName evidence="5">Tyrosine-type recombinase/integrase</fullName>
    </submittedName>
</protein>
<name>A0A8A7KDS2_9FIRM</name>
<keyword evidence="3" id="KW-0233">DNA recombination</keyword>
<evidence type="ECO:0000256" key="1">
    <source>
        <dbReference type="ARBA" id="ARBA00008857"/>
    </source>
</evidence>
<dbReference type="Proteomes" id="UP000665020">
    <property type="component" value="Chromosome"/>
</dbReference>
<dbReference type="GO" id="GO:0006310">
    <property type="term" value="P:DNA recombination"/>
    <property type="evidence" value="ECO:0007669"/>
    <property type="project" value="UniProtKB-KW"/>
</dbReference>